<dbReference type="EMBL" id="JAAFZH010000002">
    <property type="protein sequence ID" value="NDU94331.1"/>
    <property type="molecule type" value="Genomic_DNA"/>
</dbReference>
<dbReference type="AlphaFoldDB" id="A0A6L9L5G4"/>
<dbReference type="Proteomes" id="UP000474175">
    <property type="component" value="Unassembled WGS sequence"/>
</dbReference>
<dbReference type="PROSITE" id="PS51257">
    <property type="entry name" value="PROKAR_LIPOPROTEIN"/>
    <property type="match status" value="1"/>
</dbReference>
<sequence length="412" mass="47384">MKKAFILFCVLIGAISCQKNEPDPAGPPTATTSNRSVLTYTTNFPGTYEVTEYDANGLPSLAKVSVFYPFGVVPTGTYTSSVKPEYDALLRVKKTTQTFNELGLQSCCPGSPPFVDPDRQLINEYEYQGNTNNITHEIAYTVNAKKGEKSVVSERFRTFTENGLLTQEKLGTKTLYEAKYDTYGNPLTEILYSADGAPVVTRDWDYVYDTNHRILSRRVKNSVLFENNTYDSQGRITRRVTNMTVMTPFKPSYDMGRLIDYSFDRHEERDNMNFMFFQFTGQWTQEMPQVLTYTYTGQETLITKTDYFLWKLKTGIDQPGFDFTQIPKEELSAIKVTKWYLNKWNKASKEEFINAYVSDQLKPEQRGTIFSSEYTYSYDENGNLIGTEGTQTNFYDMTPFKLNPFTARYKNL</sequence>
<evidence type="ECO:0000313" key="2">
    <source>
        <dbReference type="Proteomes" id="UP000474175"/>
    </source>
</evidence>
<dbReference type="RefSeq" id="WP_163944154.1">
    <property type="nucleotide sequence ID" value="NZ_JAAFZH010000002.1"/>
</dbReference>
<comment type="caution">
    <text evidence="1">The sequence shown here is derived from an EMBL/GenBank/DDBJ whole genome shotgun (WGS) entry which is preliminary data.</text>
</comment>
<accession>A0A6L9L5G4</accession>
<dbReference type="Gene3D" id="2.180.10.10">
    <property type="entry name" value="RHS repeat-associated core"/>
    <property type="match status" value="1"/>
</dbReference>
<reference evidence="1 2" key="1">
    <citation type="submission" date="2020-02" db="EMBL/GenBank/DDBJ databases">
        <title>Draft genome sequence of two Spirosoma agri KCTC 52727 and Spirosoma terrae KCTC 52035.</title>
        <authorList>
            <person name="Rojas J."/>
            <person name="Ambika Manirajan B."/>
            <person name="Suarez C."/>
            <person name="Ratering S."/>
            <person name="Schnell S."/>
        </authorList>
    </citation>
    <scope>NUCLEOTIDE SEQUENCE [LARGE SCALE GENOMIC DNA]</scope>
    <source>
        <strain evidence="1 2">KCTC 52035</strain>
    </source>
</reference>
<evidence type="ECO:0000313" key="1">
    <source>
        <dbReference type="EMBL" id="NDU94331.1"/>
    </source>
</evidence>
<proteinExistence type="predicted"/>
<name>A0A6L9L5G4_9BACT</name>
<protein>
    <submittedName>
        <fullName evidence="1">Uncharacterized protein</fullName>
    </submittedName>
</protein>
<organism evidence="1 2">
    <name type="scientific">Spirosoma terrae</name>
    <dbReference type="NCBI Taxonomy" id="1968276"/>
    <lineage>
        <taxon>Bacteria</taxon>
        <taxon>Pseudomonadati</taxon>
        <taxon>Bacteroidota</taxon>
        <taxon>Cytophagia</taxon>
        <taxon>Cytophagales</taxon>
        <taxon>Cytophagaceae</taxon>
        <taxon>Spirosoma</taxon>
    </lineage>
</organism>
<keyword evidence="2" id="KW-1185">Reference proteome</keyword>
<gene>
    <name evidence="1" type="ORF">GK108_05550</name>
</gene>